<protein>
    <submittedName>
        <fullName evidence="4">Sugar transferase</fullName>
    </submittedName>
</protein>
<dbReference type="eggNOG" id="COG2148">
    <property type="taxonomic scope" value="Bacteria"/>
</dbReference>
<dbReference type="GO" id="GO:0016780">
    <property type="term" value="F:phosphotransferase activity, for other substituted phosphate groups"/>
    <property type="evidence" value="ECO:0007669"/>
    <property type="project" value="TreeGrafter"/>
</dbReference>
<keyword evidence="5" id="KW-1185">Reference proteome</keyword>
<evidence type="ECO:0000313" key="5">
    <source>
        <dbReference type="Proteomes" id="UP000000753"/>
    </source>
</evidence>
<organism evidence="4 5">
    <name type="scientific">Shewanella piezotolerans (strain WP3 / JCM 13877)</name>
    <dbReference type="NCBI Taxonomy" id="225849"/>
    <lineage>
        <taxon>Bacteria</taxon>
        <taxon>Pseudomonadati</taxon>
        <taxon>Pseudomonadota</taxon>
        <taxon>Gammaproteobacteria</taxon>
        <taxon>Alteromonadales</taxon>
        <taxon>Shewanellaceae</taxon>
        <taxon>Shewanella</taxon>
    </lineage>
</organism>
<dbReference type="PANTHER" id="PTHR30576:SF20">
    <property type="entry name" value="QUINOVOSAMINEPHOSPHOTRANSFERAE-RELATED"/>
    <property type="match status" value="1"/>
</dbReference>
<keyword evidence="2" id="KW-1133">Transmembrane helix</keyword>
<gene>
    <name evidence="4" type="ordered locus">swp_1585</name>
</gene>
<dbReference type="PANTHER" id="PTHR30576">
    <property type="entry name" value="COLANIC BIOSYNTHESIS UDP-GLUCOSE LIPID CARRIER TRANSFERASE"/>
    <property type="match status" value="1"/>
</dbReference>
<dbReference type="AlphaFoldDB" id="B8CL41"/>
<name>B8CL41_SHEPW</name>
<reference evidence="4 5" key="1">
    <citation type="journal article" date="2008" name="PLoS ONE">
        <title>Environmental adaptation: genomic analysis of the piezotolerant and psychrotolerant deep-sea iron reducing bacterium Shewanella piezotolerans WP3.</title>
        <authorList>
            <person name="Wang F."/>
            <person name="Wang J."/>
            <person name="Jian H."/>
            <person name="Zhang B."/>
            <person name="Li S."/>
            <person name="Wang F."/>
            <person name="Zeng X."/>
            <person name="Gao L."/>
            <person name="Bartlett D.H."/>
            <person name="Yu J."/>
            <person name="Hu S."/>
            <person name="Xiao X."/>
        </authorList>
    </citation>
    <scope>NUCLEOTIDE SEQUENCE [LARGE SCALE GENOMIC DNA]</scope>
    <source>
        <strain evidence="5">WP3 / JCM 13877</strain>
    </source>
</reference>
<comment type="similarity">
    <text evidence="1">Belongs to the bacterial sugar transferase family.</text>
</comment>
<evidence type="ECO:0000256" key="2">
    <source>
        <dbReference type="SAM" id="Phobius"/>
    </source>
</evidence>
<dbReference type="Pfam" id="PF02397">
    <property type="entry name" value="Bac_transf"/>
    <property type="match status" value="1"/>
</dbReference>
<proteinExistence type="inferred from homology"/>
<evidence type="ECO:0000256" key="1">
    <source>
        <dbReference type="ARBA" id="ARBA00006464"/>
    </source>
</evidence>
<sequence>MKRNMVNSMVLIDMVKLNGRQAFIKRSFDIIFSLLGLLFFGWLILLAWIIASLDTSSNGFFLQWRVGLNGKLFRVIKIKTMISVSGFDSSVTTSKDPRITKTGMFFRKTKVDELPQLWNVILGDMSFVGPRPDVPGFADKLADNQRGILSLRPGITGPATLKYRDEEELLAQRDNPEEFNKSVIWPDKVKINLSYIMTWSLSKDLIYIFRTVVK</sequence>
<dbReference type="KEGG" id="swp:swp_1585"/>
<evidence type="ECO:0000259" key="3">
    <source>
        <dbReference type="Pfam" id="PF02397"/>
    </source>
</evidence>
<evidence type="ECO:0000313" key="4">
    <source>
        <dbReference type="EMBL" id="ACJ28367.1"/>
    </source>
</evidence>
<keyword evidence="4" id="KW-0808">Transferase</keyword>
<keyword evidence="2" id="KW-0812">Transmembrane</keyword>
<dbReference type="InterPro" id="IPR003362">
    <property type="entry name" value="Bact_transf"/>
</dbReference>
<dbReference type="Proteomes" id="UP000000753">
    <property type="component" value="Chromosome"/>
</dbReference>
<dbReference type="HOGENOM" id="CLU_024920_1_2_6"/>
<feature type="transmembrane region" description="Helical" evidence="2">
    <location>
        <begin position="30"/>
        <end position="51"/>
    </location>
</feature>
<dbReference type="STRING" id="225849.swp_1585"/>
<accession>B8CL41</accession>
<keyword evidence="2" id="KW-0472">Membrane</keyword>
<dbReference type="EMBL" id="CP000472">
    <property type="protein sequence ID" value="ACJ28367.1"/>
    <property type="molecule type" value="Genomic_DNA"/>
</dbReference>
<feature type="domain" description="Bacterial sugar transferase" evidence="3">
    <location>
        <begin position="25"/>
        <end position="213"/>
    </location>
</feature>